<name>A0ABN9XXJ1_9DINO</name>
<evidence type="ECO:0008006" key="4">
    <source>
        <dbReference type="Google" id="ProtNLM"/>
    </source>
</evidence>
<organism evidence="2 3">
    <name type="scientific">Prorocentrum cordatum</name>
    <dbReference type="NCBI Taxonomy" id="2364126"/>
    <lineage>
        <taxon>Eukaryota</taxon>
        <taxon>Sar</taxon>
        <taxon>Alveolata</taxon>
        <taxon>Dinophyceae</taxon>
        <taxon>Prorocentrales</taxon>
        <taxon>Prorocentraceae</taxon>
        <taxon>Prorocentrum</taxon>
    </lineage>
</organism>
<dbReference type="Proteomes" id="UP001189429">
    <property type="component" value="Unassembled WGS sequence"/>
</dbReference>
<reference evidence="2" key="1">
    <citation type="submission" date="2023-10" db="EMBL/GenBank/DDBJ databases">
        <authorList>
            <person name="Chen Y."/>
            <person name="Shah S."/>
            <person name="Dougan E. K."/>
            <person name="Thang M."/>
            <person name="Chan C."/>
        </authorList>
    </citation>
    <scope>NUCLEOTIDE SEQUENCE [LARGE SCALE GENOMIC DNA]</scope>
</reference>
<keyword evidence="3" id="KW-1185">Reference proteome</keyword>
<proteinExistence type="predicted"/>
<evidence type="ECO:0000313" key="3">
    <source>
        <dbReference type="Proteomes" id="UP001189429"/>
    </source>
</evidence>
<dbReference type="InterPro" id="IPR043502">
    <property type="entry name" value="DNA/RNA_pol_sf"/>
</dbReference>
<evidence type="ECO:0000313" key="2">
    <source>
        <dbReference type="EMBL" id="CAK0904867.1"/>
    </source>
</evidence>
<dbReference type="EMBL" id="CAUYUJ010021481">
    <property type="protein sequence ID" value="CAK0904867.1"/>
    <property type="molecule type" value="Genomic_DNA"/>
</dbReference>
<gene>
    <name evidence="2" type="ORF">PCOR1329_LOCUS80777</name>
</gene>
<sequence>MALLPFGEEEEWYSDLSPGQYVAMEYEGDDVDHERILLYPLGGGVWWIRTPDGDEYFQDVACQDASDGPVRCRLLPADGSLPPGARGRGRRKLYRFPERVGAVELREGILRGRRACEAERRPGQRPMVPERAQEPAGGLTPIGRFFGGSFPPAPGVRLRGKQPLTAALVARPRPEVALGGTAAPEATEAEEPATDTLPLLAGHVWALAEPVVSAAIGSEVDIRKATFVGASDTSGLIFVDDGFARVRRMPVEDVPEYADTRTAELRRRLGLPGAGAEADLRDRLARPPLPPPAEAPAQAGEAAAAPIKSEDARLLAVDFDGQGERFKPWREAVHESSQEEFSDQPMDALPSALTTCKSMLRVGGDPRLWLREYLREKGKASTDRVAHELRCICEALYMAGFYDQVNLGGLMALEVLCKRLAGIVAAHANPQRVQWEVAKYYTGVQSAEDVAGPVLRAHVAREIREDREGLQALRGAPSGALEGDLGAGRGRLGMANDALKALRWMAGWKEFLWADRGPGVLPDDVQVDVQRRVCELVDSWYPRPPQLSDEAALKKLLQGHSPYRAAGCPTRVTSFKLDLLSLPGSVRGCPLITDVAPSEVIGILEDYHERMLAPPVEKYETIPYFVPKLHFNQKEYHRLLRRLTDIGIITWTSSPKCQVGLFTVEKDGGAAQRLIVDARRANECFQAPPGVALLSSEGLSRIEVELPADAPLGSEQAAKLLGDFYLSIGISDASNCFHRLRVPAWLSDYFCLPPAPAHVMGAAGVEVNGRVLGRAEAVAPCWAVLPMGFTWSLWIAQRINKSTVTKVAPSLPGSPLHDRGPPLVVRPALGGGHGALSHYVYVDNLGVIGVCEAAVGEALERLEEGFNREGLLLYKSERTRGSIIALGTELDGTALRTRATPKRFWSIYQSLGALLRRRRASAWALEVVLGHCTFAALCCQGLLSIFHPVYAFVERGRASGRAEPLWDECRFELQAFKSLMIFMFSDWLRCWNDLVVQTDSSLEGYAVAQALWPVQAVREVGRTSERQRFRRAGSHRARESALETAMPPSKRQATLPPTEPRSSKCQRGHVTLANQREATLRPQDVQLVLRDRLSCQRQELTLPDSEDRLRREPALADVGESSSTGDEGRPGPGAARRAVLRRTGHQRRRKFLGTALATAAGGLSSFLEESSVTPRALERYQTEVAGFTDFAGERPLVRDEQVDGVLVEHFSFLFFKGWDANKGEQILAGLMCLAPEFSRAGHRQLPRAFRCLKGWRRRAPGRSRRSWPLALWAGVAWRLVERNLLKMAVFLLVSLSSYLRPNELMGLKARGVIAPAAGISPFWSLLLFPSQQIERSKTNLSDVSIEMDSPYLQFIGPILRVLASGPKDEVVWTFTYPRYLQEFKTSLSELGITETIVPYQTRHSGPSIDIARRYRTVAEAQRRGQWASIKSVQRYEKGARLGESWELLPVGVRQLLEACEGALEDILCGRPHGVALPWRGMSEAATSSTSTRGQAASRGPRSSRVATLTRTIVPAGPTRT</sequence>
<evidence type="ECO:0000256" key="1">
    <source>
        <dbReference type="SAM" id="MobiDB-lite"/>
    </source>
</evidence>
<dbReference type="SUPFAM" id="SSF56349">
    <property type="entry name" value="DNA breaking-rejoining enzymes"/>
    <property type="match status" value="1"/>
</dbReference>
<feature type="compositionally biased region" description="Basic and acidic residues" evidence="1">
    <location>
        <begin position="1105"/>
        <end position="1114"/>
    </location>
</feature>
<feature type="compositionally biased region" description="Polar residues" evidence="1">
    <location>
        <begin position="1484"/>
        <end position="1494"/>
    </location>
</feature>
<dbReference type="InterPro" id="IPR011010">
    <property type="entry name" value="DNA_brk_join_enz"/>
</dbReference>
<comment type="caution">
    <text evidence="2">The sequence shown here is derived from an EMBL/GenBank/DDBJ whole genome shotgun (WGS) entry which is preliminary data.</text>
</comment>
<feature type="compositionally biased region" description="Low complexity" evidence="1">
    <location>
        <begin position="295"/>
        <end position="304"/>
    </location>
</feature>
<feature type="region of interest" description="Disordered" evidence="1">
    <location>
        <begin position="1104"/>
        <end position="1136"/>
    </location>
</feature>
<feature type="region of interest" description="Disordered" evidence="1">
    <location>
        <begin position="1483"/>
        <end position="1508"/>
    </location>
</feature>
<accession>A0ABN9XXJ1</accession>
<feature type="region of interest" description="Disordered" evidence="1">
    <location>
        <begin position="276"/>
        <end position="304"/>
    </location>
</feature>
<protein>
    <recommendedName>
        <fullName evidence="4">RNA-directed RNA polymerase</fullName>
    </recommendedName>
</protein>
<feature type="region of interest" description="Disordered" evidence="1">
    <location>
        <begin position="1025"/>
        <end position="1066"/>
    </location>
</feature>
<dbReference type="SUPFAM" id="SSF56672">
    <property type="entry name" value="DNA/RNA polymerases"/>
    <property type="match status" value="1"/>
</dbReference>